<evidence type="ECO:0000313" key="3">
    <source>
        <dbReference type="Proteomes" id="UP000037643"/>
    </source>
</evidence>
<accession>A0A0G3XBE5</accession>
<dbReference type="InterPro" id="IPR005532">
    <property type="entry name" value="SUMF_dom"/>
</dbReference>
<dbReference type="InterPro" id="IPR042095">
    <property type="entry name" value="SUMF_sf"/>
</dbReference>
<organism evidence="2 3">
    <name type="scientific">Pelagerythrobacter marensis</name>
    <dbReference type="NCBI Taxonomy" id="543877"/>
    <lineage>
        <taxon>Bacteria</taxon>
        <taxon>Pseudomonadati</taxon>
        <taxon>Pseudomonadota</taxon>
        <taxon>Alphaproteobacteria</taxon>
        <taxon>Sphingomonadales</taxon>
        <taxon>Erythrobacteraceae</taxon>
        <taxon>Pelagerythrobacter</taxon>
    </lineage>
</organism>
<dbReference type="KEGG" id="amx:AM2010_1867"/>
<dbReference type="GO" id="GO:0120147">
    <property type="term" value="F:formylglycine-generating oxidase activity"/>
    <property type="evidence" value="ECO:0007669"/>
    <property type="project" value="TreeGrafter"/>
</dbReference>
<protein>
    <recommendedName>
        <fullName evidence="1">Sulfatase-modifying factor enzyme-like domain-containing protein</fullName>
    </recommendedName>
</protein>
<dbReference type="Proteomes" id="UP000037643">
    <property type="component" value="Chromosome"/>
</dbReference>
<dbReference type="STRING" id="543877.AM2010_1867"/>
<gene>
    <name evidence="2" type="ORF">AM2010_1867</name>
</gene>
<feature type="domain" description="Sulfatase-modifying factor enzyme-like" evidence="1">
    <location>
        <begin position="1"/>
        <end position="254"/>
    </location>
</feature>
<name>A0A0G3XBE5_9SPHN</name>
<dbReference type="InterPro" id="IPR051043">
    <property type="entry name" value="Sulfatase_Mod_Factor_Kinase"/>
</dbReference>
<dbReference type="Pfam" id="PF03781">
    <property type="entry name" value="FGE-sulfatase"/>
    <property type="match status" value="1"/>
</dbReference>
<dbReference type="Gene3D" id="3.90.1580.10">
    <property type="entry name" value="paralog of FGE (formylglycine-generating enzyme)"/>
    <property type="match status" value="1"/>
</dbReference>
<dbReference type="PATRIC" id="fig|543877.4.peg.1895"/>
<dbReference type="PANTHER" id="PTHR23150">
    <property type="entry name" value="SULFATASE MODIFYING FACTOR 1, 2"/>
    <property type="match status" value="1"/>
</dbReference>
<dbReference type="SUPFAM" id="SSF56436">
    <property type="entry name" value="C-type lectin-like"/>
    <property type="match status" value="1"/>
</dbReference>
<keyword evidence="3" id="KW-1185">Reference proteome</keyword>
<dbReference type="EMBL" id="CP011805">
    <property type="protein sequence ID" value="AKM07929.1"/>
    <property type="molecule type" value="Genomic_DNA"/>
</dbReference>
<evidence type="ECO:0000259" key="1">
    <source>
        <dbReference type="Pfam" id="PF03781"/>
    </source>
</evidence>
<dbReference type="InterPro" id="IPR016187">
    <property type="entry name" value="CTDL_fold"/>
</dbReference>
<sequence>MVAVPGGTFAMGATVDRGYGPIDGPTRQVTVAPFHLAAHEVTLDAFRRFTEETGYVSAGKCNVYTDDTSWHIDPDRNWQTPGFVQAADHPVVCVSWRDTQAFIGWLNAATGRQYRLPSEAEWEYVATLADLGDTRGGGPGVTHELANIGKVKCCGGKAEGRDVWIETAPVGSFPADRLGLYDIRGNVWEWQADCYHDDYVGAPADGSARGECPTGGYHSIRGGSYGDAGEFLEERFRLRGPEDQGFFTVGFRLAHSAEGANKGR</sequence>
<dbReference type="PANTHER" id="PTHR23150:SF35">
    <property type="entry name" value="BLL6746 PROTEIN"/>
    <property type="match status" value="1"/>
</dbReference>
<dbReference type="AlphaFoldDB" id="A0A0G3XBE5"/>
<proteinExistence type="predicted"/>
<evidence type="ECO:0000313" key="2">
    <source>
        <dbReference type="EMBL" id="AKM07929.1"/>
    </source>
</evidence>
<reference evidence="2 3" key="1">
    <citation type="submission" date="2015-06" db="EMBL/GenBank/DDBJ databases">
        <authorList>
            <person name="Kim K.M."/>
        </authorList>
    </citation>
    <scope>NUCLEOTIDE SEQUENCE [LARGE SCALE GENOMIC DNA]</scope>
    <source>
        <strain evidence="2 3">KCTC 22370</strain>
    </source>
</reference>